<dbReference type="GeneID" id="112866871"/>
<dbReference type="PRINTS" id="PR00245">
    <property type="entry name" value="OLFACTORYR"/>
</dbReference>
<dbReference type="InterPro" id="IPR000725">
    <property type="entry name" value="Olfact_rcpt"/>
</dbReference>
<evidence type="ECO:0000256" key="1">
    <source>
        <dbReference type="ARBA" id="ARBA00003929"/>
    </source>
</evidence>
<evidence type="ECO:0000256" key="8">
    <source>
        <dbReference type="ARBA" id="ARBA00023040"/>
    </source>
</evidence>
<evidence type="ECO:0000256" key="13">
    <source>
        <dbReference type="RuleBase" id="RU363047"/>
    </source>
</evidence>
<name>A0A6P6IBS3_PUMCO</name>
<dbReference type="SUPFAM" id="SSF81321">
    <property type="entry name" value="Family A G protein-coupled receptor-like"/>
    <property type="match status" value="1"/>
</dbReference>
<feature type="transmembrane region" description="Helical" evidence="13">
    <location>
        <begin position="101"/>
        <end position="120"/>
    </location>
</feature>
<dbReference type="PROSITE" id="PS00237">
    <property type="entry name" value="G_PROTEIN_RECEP_F1_1"/>
    <property type="match status" value="1"/>
</dbReference>
<dbReference type="GO" id="GO:0004984">
    <property type="term" value="F:olfactory receptor activity"/>
    <property type="evidence" value="ECO:0007669"/>
    <property type="project" value="InterPro"/>
</dbReference>
<evidence type="ECO:0000256" key="4">
    <source>
        <dbReference type="ARBA" id="ARBA00022606"/>
    </source>
</evidence>
<keyword evidence="11 12" id="KW-0807">Transducer</keyword>
<dbReference type="RefSeq" id="XP_025785622.1">
    <property type="nucleotide sequence ID" value="XM_025929837.1"/>
</dbReference>
<dbReference type="KEGG" id="pcoo:112866871"/>
<dbReference type="GO" id="GO:0005886">
    <property type="term" value="C:plasma membrane"/>
    <property type="evidence" value="ECO:0007669"/>
    <property type="project" value="UniProtKB-SubCell"/>
</dbReference>
<comment type="function">
    <text evidence="1">Putative odorant or sperm cell receptor.</text>
</comment>
<evidence type="ECO:0000256" key="12">
    <source>
        <dbReference type="RuleBase" id="RU000688"/>
    </source>
</evidence>
<keyword evidence="15" id="KW-1185">Reference proteome</keyword>
<evidence type="ECO:0000256" key="2">
    <source>
        <dbReference type="ARBA" id="ARBA00004651"/>
    </source>
</evidence>
<dbReference type="Proteomes" id="UP000515131">
    <property type="component" value="Unplaced"/>
</dbReference>
<dbReference type="GO" id="GO:0004930">
    <property type="term" value="F:G protein-coupled receptor activity"/>
    <property type="evidence" value="ECO:0007669"/>
    <property type="project" value="UniProtKB-KW"/>
</dbReference>
<feature type="transmembrane region" description="Helical" evidence="13">
    <location>
        <begin position="132"/>
        <end position="154"/>
    </location>
</feature>
<keyword evidence="9 13" id="KW-0472">Membrane</keyword>
<dbReference type="Gene3D" id="1.20.1070.10">
    <property type="entry name" value="Rhodopsin 7-helix transmembrane proteins"/>
    <property type="match status" value="1"/>
</dbReference>
<keyword evidence="4 13" id="KW-0716">Sensory transduction</keyword>
<dbReference type="Pfam" id="PF13853">
    <property type="entry name" value="7tm_4"/>
    <property type="match status" value="1"/>
</dbReference>
<evidence type="ECO:0000256" key="11">
    <source>
        <dbReference type="ARBA" id="ARBA00023224"/>
    </source>
</evidence>
<dbReference type="FunFam" id="1.20.1070.10:FF:000005">
    <property type="entry name" value="Olfactory receptor"/>
    <property type="match status" value="1"/>
</dbReference>
<evidence type="ECO:0000313" key="16">
    <source>
        <dbReference type="RefSeq" id="XP_025785622.1"/>
    </source>
</evidence>
<dbReference type="PROSITE" id="PS50262">
    <property type="entry name" value="G_PROTEIN_RECEP_F1_2"/>
    <property type="match status" value="1"/>
</dbReference>
<dbReference type="PANTHER" id="PTHR26453">
    <property type="entry name" value="OLFACTORY RECEPTOR"/>
    <property type="match status" value="1"/>
</dbReference>
<evidence type="ECO:0000313" key="15">
    <source>
        <dbReference type="Proteomes" id="UP000515131"/>
    </source>
</evidence>
<feature type="transmembrane region" description="Helical" evidence="13">
    <location>
        <begin position="197"/>
        <end position="226"/>
    </location>
</feature>
<feature type="domain" description="G-protein coupled receptors family 1 profile" evidence="14">
    <location>
        <begin position="41"/>
        <end position="290"/>
    </location>
</feature>
<organism evidence="15 16">
    <name type="scientific">Puma concolor</name>
    <name type="common">Mountain lion</name>
    <name type="synonym">Felis concolor</name>
    <dbReference type="NCBI Taxonomy" id="9696"/>
    <lineage>
        <taxon>Eukaryota</taxon>
        <taxon>Metazoa</taxon>
        <taxon>Chordata</taxon>
        <taxon>Craniata</taxon>
        <taxon>Vertebrata</taxon>
        <taxon>Euteleostomi</taxon>
        <taxon>Mammalia</taxon>
        <taxon>Eutheria</taxon>
        <taxon>Laurasiatheria</taxon>
        <taxon>Carnivora</taxon>
        <taxon>Feliformia</taxon>
        <taxon>Felidae</taxon>
        <taxon>Felinae</taxon>
        <taxon>Puma</taxon>
    </lineage>
</organism>
<proteinExistence type="inferred from homology"/>
<dbReference type="AlphaFoldDB" id="A0A6P6IBS3"/>
<keyword evidence="5 12" id="KW-0812">Transmembrane</keyword>
<gene>
    <name evidence="16" type="primary">LOC112866871</name>
</gene>
<evidence type="ECO:0000256" key="3">
    <source>
        <dbReference type="ARBA" id="ARBA00022475"/>
    </source>
</evidence>
<keyword evidence="7 13" id="KW-1133">Transmembrane helix</keyword>
<sequence length="313" mass="34412">MRRDNLTWESEFVLLGLSSDRQTQAGLFVLFAAAYLLTLLGNGLIILLIGQDVRLHLPMYFFLCNLSVVDICYISSGVPQMLVHFLLEKKTISFTRCGTQLFFSLALGGTEFLLLAAMAYDRYVAVCDPLRYVAVMSPRCCTGLAAVSWLVGLVNSTVETVVTMRLPTCGHHVLNHVACETLALVRLACVDITLNQVVILASSVVVLLVPCCLVSLSYTYIVAAILRIRSTAGRRKAFGTCASHLTVVSMSYGMALVTYMQPHSTASAEQDKVVTLFYAVMTPMLNPLIYSLRNNEMKAALSRVLMRSSESKL</sequence>
<keyword evidence="10 12" id="KW-0675">Receptor</keyword>
<dbReference type="PRINTS" id="PR00237">
    <property type="entry name" value="GPCRRHODOPSN"/>
</dbReference>
<reference evidence="16" key="1">
    <citation type="submission" date="2025-08" db="UniProtKB">
        <authorList>
            <consortium name="RefSeq"/>
        </authorList>
    </citation>
    <scope>IDENTIFICATION</scope>
    <source>
        <tissue evidence="16">Blood</tissue>
    </source>
</reference>
<evidence type="ECO:0000256" key="6">
    <source>
        <dbReference type="ARBA" id="ARBA00022725"/>
    </source>
</evidence>
<feature type="transmembrane region" description="Helical" evidence="13">
    <location>
        <begin position="273"/>
        <end position="292"/>
    </location>
</feature>
<evidence type="ECO:0000256" key="5">
    <source>
        <dbReference type="ARBA" id="ARBA00022692"/>
    </source>
</evidence>
<dbReference type="InterPro" id="IPR017452">
    <property type="entry name" value="GPCR_Rhodpsn_7TM"/>
</dbReference>
<comment type="similarity">
    <text evidence="12">Belongs to the G-protein coupled receptor 1 family.</text>
</comment>
<accession>A0A6P6IBS3</accession>
<protein>
    <recommendedName>
        <fullName evidence="13">Olfactory receptor</fullName>
    </recommendedName>
</protein>
<feature type="transmembrane region" description="Helical" evidence="13">
    <location>
        <begin position="60"/>
        <end position="81"/>
    </location>
</feature>
<evidence type="ECO:0000256" key="10">
    <source>
        <dbReference type="ARBA" id="ARBA00023170"/>
    </source>
</evidence>
<dbReference type="InterPro" id="IPR000276">
    <property type="entry name" value="GPCR_Rhodpsn"/>
</dbReference>
<keyword evidence="3 13" id="KW-1003">Cell membrane</keyword>
<evidence type="ECO:0000259" key="14">
    <source>
        <dbReference type="PROSITE" id="PS50262"/>
    </source>
</evidence>
<keyword evidence="6 13" id="KW-0552">Olfaction</keyword>
<feature type="transmembrane region" description="Helical" evidence="13">
    <location>
        <begin position="25"/>
        <end position="48"/>
    </location>
</feature>
<keyword evidence="8 12" id="KW-0297">G-protein coupled receptor</keyword>
<evidence type="ECO:0000256" key="9">
    <source>
        <dbReference type="ARBA" id="ARBA00023136"/>
    </source>
</evidence>
<evidence type="ECO:0000256" key="7">
    <source>
        <dbReference type="ARBA" id="ARBA00022989"/>
    </source>
</evidence>
<comment type="subcellular location">
    <subcellularLocation>
        <location evidence="2 13">Cell membrane</location>
        <topology evidence="2 13">Multi-pass membrane protein</topology>
    </subcellularLocation>
</comment>
<feature type="transmembrane region" description="Helical" evidence="13">
    <location>
        <begin position="238"/>
        <end position="261"/>
    </location>
</feature>